<keyword evidence="7" id="KW-0269">Exonuclease</keyword>
<dbReference type="InterPro" id="IPR013520">
    <property type="entry name" value="Ribonucl_H"/>
</dbReference>
<proteinExistence type="inferred from homology"/>
<dbReference type="SUPFAM" id="SSF53098">
    <property type="entry name" value="Ribonuclease H-like"/>
    <property type="match status" value="1"/>
</dbReference>
<evidence type="ECO:0000256" key="4">
    <source>
        <dbReference type="ARBA" id="ARBA00022722"/>
    </source>
</evidence>
<dbReference type="GO" id="GO:0003676">
    <property type="term" value="F:nucleic acid binding"/>
    <property type="evidence" value="ECO:0007669"/>
    <property type="project" value="InterPro"/>
</dbReference>
<evidence type="ECO:0000256" key="8">
    <source>
        <dbReference type="ARBA" id="ARBA00022842"/>
    </source>
</evidence>
<evidence type="ECO:0000313" key="11">
    <source>
        <dbReference type="EMBL" id="KAJ1162368.1"/>
    </source>
</evidence>
<dbReference type="EMBL" id="JANPWB010000008">
    <property type="protein sequence ID" value="KAJ1162368.1"/>
    <property type="molecule type" value="Genomic_DNA"/>
</dbReference>
<evidence type="ECO:0000256" key="3">
    <source>
        <dbReference type="ARBA" id="ARBA00012115"/>
    </source>
</evidence>
<organism evidence="11 12">
    <name type="scientific">Pleurodeles waltl</name>
    <name type="common">Iberian ribbed newt</name>
    <dbReference type="NCBI Taxonomy" id="8319"/>
    <lineage>
        <taxon>Eukaryota</taxon>
        <taxon>Metazoa</taxon>
        <taxon>Chordata</taxon>
        <taxon>Craniata</taxon>
        <taxon>Vertebrata</taxon>
        <taxon>Euteleostomi</taxon>
        <taxon>Amphibia</taxon>
        <taxon>Batrachia</taxon>
        <taxon>Caudata</taxon>
        <taxon>Salamandroidea</taxon>
        <taxon>Salamandridae</taxon>
        <taxon>Pleurodelinae</taxon>
        <taxon>Pleurodeles</taxon>
    </lineage>
</organism>
<gene>
    <name evidence="11" type="ORF">NDU88_002836</name>
</gene>
<keyword evidence="5" id="KW-0479">Metal-binding</keyword>
<dbReference type="PANTHER" id="PTHR13058">
    <property type="entry name" value="THREE PRIME REPAIR EXONUCLEASE 1, 2"/>
    <property type="match status" value="1"/>
</dbReference>
<evidence type="ECO:0000256" key="1">
    <source>
        <dbReference type="ARBA" id="ARBA00000493"/>
    </source>
</evidence>
<dbReference type="Proteomes" id="UP001066276">
    <property type="component" value="Chromosome 4_2"/>
</dbReference>
<dbReference type="GO" id="GO:0006308">
    <property type="term" value="P:DNA catabolic process"/>
    <property type="evidence" value="ECO:0007669"/>
    <property type="project" value="TreeGrafter"/>
</dbReference>
<dbReference type="EC" id="3.1.11.2" evidence="3"/>
<dbReference type="AlphaFoldDB" id="A0AAV7SEF0"/>
<evidence type="ECO:0000259" key="10">
    <source>
        <dbReference type="SMART" id="SM00479"/>
    </source>
</evidence>
<feature type="domain" description="Exonuclease" evidence="10">
    <location>
        <begin position="519"/>
        <end position="695"/>
    </location>
</feature>
<comment type="caution">
    <text evidence="11">The sequence shown here is derived from an EMBL/GenBank/DDBJ whole genome shotgun (WGS) entry which is preliminary data.</text>
</comment>
<keyword evidence="8" id="KW-0460">Magnesium</keyword>
<evidence type="ECO:0000256" key="6">
    <source>
        <dbReference type="ARBA" id="ARBA00022801"/>
    </source>
</evidence>
<evidence type="ECO:0000313" key="12">
    <source>
        <dbReference type="Proteomes" id="UP001066276"/>
    </source>
</evidence>
<comment type="similarity">
    <text evidence="9">Belongs to the exonuclease superfamily. TREX family.</text>
</comment>
<protein>
    <recommendedName>
        <fullName evidence="3">exodeoxyribonuclease III</fullName>
        <ecNumber evidence="3">3.1.11.2</ecNumber>
    </recommendedName>
</protein>
<dbReference type="InterPro" id="IPR012337">
    <property type="entry name" value="RNaseH-like_sf"/>
</dbReference>
<dbReference type="Gene3D" id="3.30.420.10">
    <property type="entry name" value="Ribonuclease H-like superfamily/Ribonuclease H"/>
    <property type="match status" value="1"/>
</dbReference>
<evidence type="ECO:0000256" key="5">
    <source>
        <dbReference type="ARBA" id="ARBA00022723"/>
    </source>
</evidence>
<evidence type="ECO:0000256" key="2">
    <source>
        <dbReference type="ARBA" id="ARBA00001946"/>
    </source>
</evidence>
<name>A0AAV7SEF0_PLEWA</name>
<dbReference type="InterPro" id="IPR036397">
    <property type="entry name" value="RNaseH_sf"/>
</dbReference>
<accession>A0AAV7SEF0</accession>
<dbReference type="InterPro" id="IPR057617">
    <property type="entry name" value="PML_C"/>
</dbReference>
<dbReference type="InterPro" id="IPR040393">
    <property type="entry name" value="TREX1/2"/>
</dbReference>
<dbReference type="CDD" id="cd06127">
    <property type="entry name" value="DEDDh"/>
    <property type="match status" value="1"/>
</dbReference>
<keyword evidence="12" id="KW-1185">Reference proteome</keyword>
<sequence>MLSDRILQHKLNNLFRNLSEKSEAIACGFTITYSQHISDGRDLSTLFSDMKKGVGFDKFAGASRTSQFYVNNNSLAGVSDSGDPDKEVTSVSIEEEYLLTANALTQLSDSDEEAVRCGGVYKAKEDHFNGSYSLSLSGESDYENRCSDVIIEKKQTIERNDLNQLSESMEHKMRCTGIIQEQEGEELMTRNALVGLSKTVECRHKSMSNVEQELHFTKNDLLSVLETEKEPVNRKVLTLPSRSVSPPDQLLKIDDDFAAPGPMNLRLQKKRSSTCSELDHIHAYVGKSLQQLAKTYKELTCEVLLWFQSNCSTQCILHYCKDPAGLERALLGIVDHAYGDHEGCGHWCEFNRHLEAYRPATFQPMLSNPSLKPKLNALFNKLADNREKVARFSSKKVMKSPTAVRCESHKTSDLESPLPLRSRLKNAGYTDLFPESMNTCVSVTKNTRFHSISKHEASKLENYELKRVRNPKKECVKEKSKLSPCLSNKDDEGSSADLETPPLLSKPPMEFFSVKQPMVLVFFDLETTSLTKDCEIVQLAAICGEKTFDRYILPVRGMSAGASRVTGLTVSGGVLRLLHRPLHVVPLREALVQFLEWLKGFGQCLLVGHNSKTFDAPRLLLQLDKKGLAETFCHTVLGFLDTLPYFRETRPHLPNHRQQTLASELLKVKYNAHRALDDVKILQSLVQRFADHAALAKHGFSATWVYQTMKYELQKQKNLTTFAILEKKKVISKGMCEKMAGSGLQEYDLRVAHAQAASRGEQGRDGIMKLLTEKDDGGKIRVTNQAKVLDRLAQFYDIELNLGR</sequence>
<reference evidence="11" key="1">
    <citation type="journal article" date="2022" name="bioRxiv">
        <title>Sequencing and chromosome-scale assembly of the giantPleurodeles waltlgenome.</title>
        <authorList>
            <person name="Brown T."/>
            <person name="Elewa A."/>
            <person name="Iarovenko S."/>
            <person name="Subramanian E."/>
            <person name="Araus A.J."/>
            <person name="Petzold A."/>
            <person name="Susuki M."/>
            <person name="Suzuki K.-i.T."/>
            <person name="Hayashi T."/>
            <person name="Toyoda A."/>
            <person name="Oliveira C."/>
            <person name="Osipova E."/>
            <person name="Leigh N.D."/>
            <person name="Simon A."/>
            <person name="Yun M.H."/>
        </authorList>
    </citation>
    <scope>NUCLEOTIDE SEQUENCE</scope>
    <source>
        <strain evidence="11">20211129_DDA</strain>
        <tissue evidence="11">Liver</tissue>
    </source>
</reference>
<comment type="catalytic activity">
    <reaction evidence="1">
        <text>Exonucleolytic cleavage in the 3'- to 5'-direction to yield nucleoside 5'-phosphates.</text>
        <dbReference type="EC" id="3.1.11.2"/>
    </reaction>
</comment>
<dbReference type="GO" id="GO:0008311">
    <property type="term" value="F:double-stranded DNA 3'-5' DNA exonuclease activity"/>
    <property type="evidence" value="ECO:0007669"/>
    <property type="project" value="UniProtKB-EC"/>
</dbReference>
<keyword evidence="6" id="KW-0378">Hydrolase</keyword>
<evidence type="ECO:0000256" key="7">
    <source>
        <dbReference type="ARBA" id="ARBA00022839"/>
    </source>
</evidence>
<dbReference type="GO" id="GO:0005737">
    <property type="term" value="C:cytoplasm"/>
    <property type="evidence" value="ECO:0007669"/>
    <property type="project" value="TreeGrafter"/>
</dbReference>
<comment type="cofactor">
    <cofactor evidence="2">
        <name>Mg(2+)</name>
        <dbReference type="ChEBI" id="CHEBI:18420"/>
    </cofactor>
</comment>
<dbReference type="GO" id="GO:0046872">
    <property type="term" value="F:metal ion binding"/>
    <property type="evidence" value="ECO:0007669"/>
    <property type="project" value="UniProtKB-KW"/>
</dbReference>
<keyword evidence="4" id="KW-0540">Nuclease</keyword>
<dbReference type="Pfam" id="PF25244">
    <property type="entry name" value="PML_C"/>
    <property type="match status" value="1"/>
</dbReference>
<evidence type="ECO:0000256" key="9">
    <source>
        <dbReference type="ARBA" id="ARBA00025769"/>
    </source>
</evidence>
<dbReference type="Pfam" id="PF00929">
    <property type="entry name" value="RNase_T"/>
    <property type="match status" value="1"/>
</dbReference>
<dbReference type="SMART" id="SM00479">
    <property type="entry name" value="EXOIII"/>
    <property type="match status" value="1"/>
</dbReference>
<dbReference type="PANTHER" id="PTHR13058:SF22">
    <property type="entry name" value="EXODEOXYRIBONUCLEASE III"/>
    <property type="match status" value="1"/>
</dbReference>